<proteinExistence type="predicted"/>
<comment type="caution">
    <text evidence="1">The sequence shown here is derived from an EMBL/GenBank/DDBJ whole genome shotgun (WGS) entry which is preliminary data.</text>
</comment>
<evidence type="ECO:0000313" key="1">
    <source>
        <dbReference type="EMBL" id="THH11185.1"/>
    </source>
</evidence>
<dbReference type="Proteomes" id="UP000310158">
    <property type="component" value="Unassembled WGS sequence"/>
</dbReference>
<dbReference type="OrthoDB" id="10042665at2759"/>
<reference evidence="1 2" key="1">
    <citation type="submission" date="2019-02" db="EMBL/GenBank/DDBJ databases">
        <title>Genome sequencing of the rare red list fungi Bondarzewia mesenterica.</title>
        <authorList>
            <person name="Buettner E."/>
            <person name="Kellner H."/>
        </authorList>
    </citation>
    <scope>NUCLEOTIDE SEQUENCE [LARGE SCALE GENOMIC DNA]</scope>
    <source>
        <strain evidence="1 2">DSM 108281</strain>
    </source>
</reference>
<name>A0A4S4LHI0_9AGAM</name>
<organism evidence="1 2">
    <name type="scientific">Bondarzewia mesenterica</name>
    <dbReference type="NCBI Taxonomy" id="1095465"/>
    <lineage>
        <taxon>Eukaryota</taxon>
        <taxon>Fungi</taxon>
        <taxon>Dikarya</taxon>
        <taxon>Basidiomycota</taxon>
        <taxon>Agaricomycotina</taxon>
        <taxon>Agaricomycetes</taxon>
        <taxon>Russulales</taxon>
        <taxon>Bondarzewiaceae</taxon>
        <taxon>Bondarzewia</taxon>
    </lineage>
</organism>
<dbReference type="EMBL" id="SGPL01000527">
    <property type="protein sequence ID" value="THH11185.1"/>
    <property type="molecule type" value="Genomic_DNA"/>
</dbReference>
<dbReference type="AlphaFoldDB" id="A0A4S4LHI0"/>
<protein>
    <submittedName>
        <fullName evidence="1">Uncharacterized protein</fullName>
    </submittedName>
</protein>
<gene>
    <name evidence="1" type="ORF">EW146_g8128</name>
</gene>
<keyword evidence="2" id="KW-1185">Reference proteome</keyword>
<accession>A0A4S4LHI0</accession>
<dbReference type="PANTHER" id="PTHR46411">
    <property type="entry name" value="FAMILY ATPASE, PUTATIVE-RELATED"/>
    <property type="match status" value="1"/>
</dbReference>
<evidence type="ECO:0000313" key="2">
    <source>
        <dbReference type="Proteomes" id="UP000310158"/>
    </source>
</evidence>
<dbReference type="PANTHER" id="PTHR46411:SF3">
    <property type="entry name" value="AAA+ ATPASE DOMAIN-CONTAINING PROTEIN"/>
    <property type="match status" value="1"/>
</dbReference>
<sequence>MRRSLTADMAVELESLVAWKRALEEGGFIDNAMKKKKALDEAPLLISIRTTSVKVHREVSAAKICSVSYGTTRMIDVVSVADRLKDLLLTSPIVYGFGLIHKQWLEFNAENVRPIQWNEEAFKNLALESEQKILVQSHAQDRPMDDFIEGNGLGLVINLFVGGADGGANVRVDAPFPRTVSSPSIPDPLLRAISALLFRLTPSSSGIGAWARAWAAGGAGPSREGRIEPRGLRWPMSLRVRTVMP</sequence>